<feature type="compositionally biased region" description="Polar residues" evidence="1">
    <location>
        <begin position="96"/>
        <end position="109"/>
    </location>
</feature>
<proteinExistence type="predicted"/>
<dbReference type="HOGENOM" id="CLU_1898460_0_0_1"/>
<dbReference type="Bgee" id="FBgn0195201">
    <property type="expression patterns" value="Expressed in embryo and 3 other cell types or tissues"/>
</dbReference>
<dbReference type="EMBL" id="CM000361">
    <property type="protein sequence ID" value="EDX04799.1"/>
    <property type="molecule type" value="Genomic_DNA"/>
</dbReference>
<protein>
    <submittedName>
        <fullName evidence="2">GD23832</fullName>
    </submittedName>
</protein>
<feature type="compositionally biased region" description="Gly residues" evidence="1">
    <location>
        <begin position="15"/>
        <end position="25"/>
    </location>
</feature>
<dbReference type="PhylomeDB" id="B4Q3S4"/>
<gene>
    <name evidence="2" type="primary">Dsim\GD23832</name>
    <name evidence="2" type="ORF">Dsim_GD23832</name>
</gene>
<name>B4Q3S4_DROSI</name>
<dbReference type="AlphaFoldDB" id="B4Q3S4"/>
<feature type="compositionally biased region" description="Low complexity" evidence="1">
    <location>
        <begin position="64"/>
        <end position="76"/>
    </location>
</feature>
<accession>B4Q3S4</accession>
<feature type="region of interest" description="Disordered" evidence="1">
    <location>
        <begin position="1"/>
        <end position="109"/>
    </location>
</feature>
<feature type="compositionally biased region" description="Low complexity" evidence="1">
    <location>
        <begin position="1"/>
        <end position="14"/>
    </location>
</feature>
<organism evidence="2 3">
    <name type="scientific">Drosophila simulans</name>
    <name type="common">Fruit fly</name>
    <dbReference type="NCBI Taxonomy" id="7240"/>
    <lineage>
        <taxon>Eukaryota</taxon>
        <taxon>Metazoa</taxon>
        <taxon>Ecdysozoa</taxon>
        <taxon>Arthropoda</taxon>
        <taxon>Hexapoda</taxon>
        <taxon>Insecta</taxon>
        <taxon>Pterygota</taxon>
        <taxon>Neoptera</taxon>
        <taxon>Endopterygota</taxon>
        <taxon>Diptera</taxon>
        <taxon>Brachycera</taxon>
        <taxon>Muscomorpha</taxon>
        <taxon>Ephydroidea</taxon>
        <taxon>Drosophilidae</taxon>
        <taxon>Drosophila</taxon>
        <taxon>Sophophora</taxon>
    </lineage>
</organism>
<evidence type="ECO:0000256" key="1">
    <source>
        <dbReference type="SAM" id="MobiDB-lite"/>
    </source>
</evidence>
<dbReference type="OMA" id="NPSIMEC"/>
<evidence type="ECO:0000313" key="3">
    <source>
        <dbReference type="Proteomes" id="UP000000304"/>
    </source>
</evidence>
<reference evidence="2 3" key="1">
    <citation type="journal article" date="2007" name="Nature">
        <title>Evolution of genes and genomes on the Drosophila phylogeny.</title>
        <authorList>
            <consortium name="Drosophila 12 Genomes Consortium"/>
            <person name="Clark A.G."/>
            <person name="Eisen M.B."/>
            <person name="Smith D.R."/>
            <person name="Bergman C.M."/>
            <person name="Oliver B."/>
            <person name="Markow T.A."/>
            <person name="Kaufman T.C."/>
            <person name="Kellis M."/>
            <person name="Gelbart W."/>
            <person name="Iyer V.N."/>
            <person name="Pollard D.A."/>
            <person name="Sackton T.B."/>
            <person name="Larracuente A.M."/>
            <person name="Singh N.D."/>
            <person name="Abad J.P."/>
            <person name="Abt D.N."/>
            <person name="Adryan B."/>
            <person name="Aguade M."/>
            <person name="Akashi H."/>
            <person name="Anderson W.W."/>
            <person name="Aquadro C.F."/>
            <person name="Ardell D.H."/>
            <person name="Arguello R."/>
            <person name="Artieri C.G."/>
            <person name="Barbash D.A."/>
            <person name="Barker D."/>
            <person name="Barsanti P."/>
            <person name="Batterham P."/>
            <person name="Batzoglou S."/>
            <person name="Begun D."/>
            <person name="Bhutkar A."/>
            <person name="Blanco E."/>
            <person name="Bosak S.A."/>
            <person name="Bradley R.K."/>
            <person name="Brand A.D."/>
            <person name="Brent M.R."/>
            <person name="Brooks A.N."/>
            <person name="Brown R.H."/>
            <person name="Butlin R.K."/>
            <person name="Caggese C."/>
            <person name="Calvi B.R."/>
            <person name="Bernardo de Carvalho A."/>
            <person name="Caspi A."/>
            <person name="Castrezana S."/>
            <person name="Celniker S.E."/>
            <person name="Chang J.L."/>
            <person name="Chapple C."/>
            <person name="Chatterji S."/>
            <person name="Chinwalla A."/>
            <person name="Civetta A."/>
            <person name="Clifton S.W."/>
            <person name="Comeron J.M."/>
            <person name="Costello J.C."/>
            <person name="Coyne J.A."/>
            <person name="Daub J."/>
            <person name="David R.G."/>
            <person name="Delcher A.L."/>
            <person name="Delehaunty K."/>
            <person name="Do C.B."/>
            <person name="Ebling H."/>
            <person name="Edwards K."/>
            <person name="Eickbush T."/>
            <person name="Evans J.D."/>
            <person name="Filipski A."/>
            <person name="Findeiss S."/>
            <person name="Freyhult E."/>
            <person name="Fulton L."/>
            <person name="Fulton R."/>
            <person name="Garcia A.C."/>
            <person name="Gardiner A."/>
            <person name="Garfield D.A."/>
            <person name="Garvin B.E."/>
            <person name="Gibson G."/>
            <person name="Gilbert D."/>
            <person name="Gnerre S."/>
            <person name="Godfrey J."/>
            <person name="Good R."/>
            <person name="Gotea V."/>
            <person name="Gravely B."/>
            <person name="Greenberg A.J."/>
            <person name="Griffiths-Jones S."/>
            <person name="Gross S."/>
            <person name="Guigo R."/>
            <person name="Gustafson E.A."/>
            <person name="Haerty W."/>
            <person name="Hahn M.W."/>
            <person name="Halligan D.L."/>
            <person name="Halpern A.L."/>
            <person name="Halter G.M."/>
            <person name="Han M.V."/>
            <person name="Heger A."/>
            <person name="Hillier L."/>
            <person name="Hinrichs A.S."/>
            <person name="Holmes I."/>
            <person name="Hoskins R.A."/>
            <person name="Hubisz M.J."/>
            <person name="Hultmark D."/>
            <person name="Huntley M.A."/>
            <person name="Jaffe D.B."/>
            <person name="Jagadeeshan S."/>
            <person name="Jeck W.R."/>
            <person name="Johnson J."/>
            <person name="Jones C.D."/>
            <person name="Jordan W.C."/>
            <person name="Karpen G.H."/>
            <person name="Kataoka E."/>
            <person name="Keightley P.D."/>
            <person name="Kheradpour P."/>
            <person name="Kirkness E.F."/>
            <person name="Koerich L.B."/>
            <person name="Kristiansen K."/>
            <person name="Kudrna D."/>
            <person name="Kulathinal R.J."/>
            <person name="Kumar S."/>
            <person name="Kwok R."/>
            <person name="Lander E."/>
            <person name="Langley C.H."/>
            <person name="Lapoint R."/>
            <person name="Lazzaro B.P."/>
            <person name="Lee S.J."/>
            <person name="Levesque L."/>
            <person name="Li R."/>
            <person name="Lin C.F."/>
            <person name="Lin M.F."/>
            <person name="Lindblad-Toh K."/>
            <person name="Llopart A."/>
            <person name="Long M."/>
            <person name="Low L."/>
            <person name="Lozovsky E."/>
            <person name="Lu J."/>
            <person name="Luo M."/>
            <person name="Machado C.A."/>
            <person name="Makalowski W."/>
            <person name="Marzo M."/>
            <person name="Matsuda M."/>
            <person name="Matzkin L."/>
            <person name="McAllister B."/>
            <person name="McBride C.S."/>
            <person name="McKernan B."/>
            <person name="McKernan K."/>
            <person name="Mendez-Lago M."/>
            <person name="Minx P."/>
            <person name="Mollenhauer M.U."/>
            <person name="Montooth K."/>
            <person name="Mount S.M."/>
            <person name="Mu X."/>
            <person name="Myers E."/>
            <person name="Negre B."/>
            <person name="Newfeld S."/>
            <person name="Nielsen R."/>
            <person name="Noor M.A."/>
            <person name="O'Grady P."/>
            <person name="Pachter L."/>
            <person name="Papaceit M."/>
            <person name="Parisi M.J."/>
            <person name="Parisi M."/>
            <person name="Parts L."/>
            <person name="Pedersen J.S."/>
            <person name="Pesole G."/>
            <person name="Phillippy A.M."/>
            <person name="Ponting C.P."/>
            <person name="Pop M."/>
            <person name="Porcelli D."/>
            <person name="Powell J.R."/>
            <person name="Prohaska S."/>
            <person name="Pruitt K."/>
            <person name="Puig M."/>
            <person name="Quesneville H."/>
            <person name="Ram K.R."/>
            <person name="Rand D."/>
            <person name="Rasmussen M.D."/>
            <person name="Reed L.K."/>
            <person name="Reenan R."/>
            <person name="Reily A."/>
            <person name="Remington K.A."/>
            <person name="Rieger T.T."/>
            <person name="Ritchie M.G."/>
            <person name="Robin C."/>
            <person name="Rogers Y.H."/>
            <person name="Rohde C."/>
            <person name="Rozas J."/>
            <person name="Rubenfield M.J."/>
            <person name="Ruiz A."/>
            <person name="Russo S."/>
            <person name="Salzberg S.L."/>
            <person name="Sanchez-Gracia A."/>
            <person name="Saranga D.J."/>
            <person name="Sato H."/>
            <person name="Schaeffer S.W."/>
            <person name="Schatz M.C."/>
            <person name="Schlenke T."/>
            <person name="Schwartz R."/>
            <person name="Segarra C."/>
            <person name="Singh R.S."/>
            <person name="Sirot L."/>
            <person name="Sirota M."/>
            <person name="Sisneros N.B."/>
            <person name="Smith C.D."/>
            <person name="Smith T.F."/>
            <person name="Spieth J."/>
            <person name="Stage D.E."/>
            <person name="Stark A."/>
            <person name="Stephan W."/>
            <person name="Strausberg R.L."/>
            <person name="Strempel S."/>
            <person name="Sturgill D."/>
            <person name="Sutton G."/>
            <person name="Sutton G.G."/>
            <person name="Tao W."/>
            <person name="Teichmann S."/>
            <person name="Tobari Y.N."/>
            <person name="Tomimura Y."/>
            <person name="Tsolas J.M."/>
            <person name="Valente V.L."/>
            <person name="Venter E."/>
            <person name="Venter J.C."/>
            <person name="Vicario S."/>
            <person name="Vieira F.G."/>
            <person name="Vilella A.J."/>
            <person name="Villasante A."/>
            <person name="Walenz B."/>
            <person name="Wang J."/>
            <person name="Wasserman M."/>
            <person name="Watts T."/>
            <person name="Wilson D."/>
            <person name="Wilson R.K."/>
            <person name="Wing R.A."/>
            <person name="Wolfner M.F."/>
            <person name="Wong A."/>
            <person name="Wong G.K."/>
            <person name="Wu C.I."/>
            <person name="Wu G."/>
            <person name="Yamamoto D."/>
            <person name="Yang H.P."/>
            <person name="Yang S.P."/>
            <person name="Yorke J.A."/>
            <person name="Yoshida K."/>
            <person name="Zdobnov E."/>
            <person name="Zhang P."/>
            <person name="Zhang Y."/>
            <person name="Zimin A.V."/>
            <person name="Baldwin J."/>
            <person name="Abdouelleil A."/>
            <person name="Abdulkadir J."/>
            <person name="Abebe A."/>
            <person name="Abera B."/>
            <person name="Abreu J."/>
            <person name="Acer S.C."/>
            <person name="Aftuck L."/>
            <person name="Alexander A."/>
            <person name="An P."/>
            <person name="Anderson E."/>
            <person name="Anderson S."/>
            <person name="Arachi H."/>
            <person name="Azer M."/>
            <person name="Bachantsang P."/>
            <person name="Barry A."/>
            <person name="Bayul T."/>
            <person name="Berlin A."/>
            <person name="Bessette D."/>
            <person name="Bloom T."/>
            <person name="Blye J."/>
            <person name="Boguslavskiy L."/>
            <person name="Bonnet C."/>
            <person name="Boukhgalter B."/>
            <person name="Bourzgui I."/>
            <person name="Brown A."/>
            <person name="Cahill P."/>
            <person name="Channer S."/>
            <person name="Cheshatsang Y."/>
            <person name="Chuda L."/>
            <person name="Citroen M."/>
            <person name="Collymore A."/>
            <person name="Cooke P."/>
            <person name="Costello M."/>
            <person name="D'Aco K."/>
            <person name="Daza R."/>
            <person name="De Haan G."/>
            <person name="DeGray S."/>
            <person name="DeMaso C."/>
            <person name="Dhargay N."/>
            <person name="Dooley K."/>
            <person name="Dooley E."/>
            <person name="Doricent M."/>
            <person name="Dorje P."/>
            <person name="Dorjee K."/>
            <person name="Dupes A."/>
            <person name="Elong R."/>
            <person name="Falk J."/>
            <person name="Farina A."/>
            <person name="Faro S."/>
            <person name="Ferguson D."/>
            <person name="Fisher S."/>
            <person name="Foley C.D."/>
            <person name="Franke A."/>
            <person name="Friedrich D."/>
            <person name="Gadbois L."/>
            <person name="Gearin G."/>
            <person name="Gearin C.R."/>
            <person name="Giannoukos G."/>
            <person name="Goode T."/>
            <person name="Graham J."/>
            <person name="Grandbois E."/>
            <person name="Grewal S."/>
            <person name="Gyaltsen K."/>
            <person name="Hafez N."/>
            <person name="Hagos B."/>
            <person name="Hall J."/>
            <person name="Henson C."/>
            <person name="Hollinger A."/>
            <person name="Honan T."/>
            <person name="Huard M.D."/>
            <person name="Hughes L."/>
            <person name="Hurhula B."/>
            <person name="Husby M.E."/>
            <person name="Kamat A."/>
            <person name="Kanga B."/>
            <person name="Kashin S."/>
            <person name="Khazanovich D."/>
            <person name="Kisner P."/>
            <person name="Lance K."/>
            <person name="Lara M."/>
            <person name="Lee W."/>
            <person name="Lennon N."/>
            <person name="Letendre F."/>
            <person name="LeVine R."/>
            <person name="Lipovsky A."/>
            <person name="Liu X."/>
            <person name="Liu J."/>
            <person name="Liu S."/>
            <person name="Lokyitsang T."/>
            <person name="Lokyitsang Y."/>
            <person name="Lubonja R."/>
            <person name="Lui A."/>
            <person name="MacDonald P."/>
            <person name="Magnisalis V."/>
            <person name="Maru K."/>
            <person name="Matthews C."/>
            <person name="McCusker W."/>
            <person name="McDonough S."/>
            <person name="Mehta T."/>
            <person name="Meldrim J."/>
            <person name="Meneus L."/>
            <person name="Mihai O."/>
            <person name="Mihalev A."/>
            <person name="Mihova T."/>
            <person name="Mittelman R."/>
            <person name="Mlenga V."/>
            <person name="Montmayeur A."/>
            <person name="Mulrain L."/>
            <person name="Navidi A."/>
            <person name="Naylor J."/>
            <person name="Negash T."/>
            <person name="Nguyen T."/>
            <person name="Nguyen N."/>
            <person name="Nicol R."/>
            <person name="Norbu C."/>
            <person name="Norbu N."/>
            <person name="Novod N."/>
            <person name="O'Neill B."/>
            <person name="Osman S."/>
            <person name="Markiewicz E."/>
            <person name="Oyono O.L."/>
            <person name="Patti C."/>
            <person name="Phunkhang P."/>
            <person name="Pierre F."/>
            <person name="Priest M."/>
            <person name="Raghuraman S."/>
            <person name="Rege F."/>
            <person name="Reyes R."/>
            <person name="Rise C."/>
            <person name="Rogov P."/>
            <person name="Ross K."/>
            <person name="Ryan E."/>
            <person name="Settipalli S."/>
            <person name="Shea T."/>
            <person name="Sherpa N."/>
            <person name="Shi L."/>
            <person name="Shih D."/>
            <person name="Sparrow T."/>
            <person name="Spaulding J."/>
            <person name="Stalker J."/>
            <person name="Stange-Thomann N."/>
            <person name="Stavropoulos S."/>
            <person name="Stone C."/>
            <person name="Strader C."/>
            <person name="Tesfaye S."/>
            <person name="Thomson T."/>
            <person name="Thoulutsang Y."/>
            <person name="Thoulutsang D."/>
            <person name="Topham K."/>
            <person name="Topping I."/>
            <person name="Tsamla T."/>
            <person name="Vassiliev H."/>
            <person name="Vo A."/>
            <person name="Wangchuk T."/>
            <person name="Wangdi T."/>
            <person name="Weiand M."/>
            <person name="Wilkinson J."/>
            <person name="Wilson A."/>
            <person name="Yadav S."/>
            <person name="Young G."/>
            <person name="Yu Q."/>
            <person name="Zembek L."/>
            <person name="Zhong D."/>
            <person name="Zimmer A."/>
            <person name="Zwirko Z."/>
            <person name="Jaffe D.B."/>
            <person name="Alvarez P."/>
            <person name="Brockman W."/>
            <person name="Butler J."/>
            <person name="Chin C."/>
            <person name="Gnerre S."/>
            <person name="Grabherr M."/>
            <person name="Kleber M."/>
            <person name="Mauceli E."/>
            <person name="MacCallum I."/>
        </authorList>
    </citation>
    <scope>NUCLEOTIDE SEQUENCE [LARGE SCALE GENOMIC DNA]</scope>
    <source>
        <strain evidence="3">white501</strain>
    </source>
</reference>
<dbReference type="OrthoDB" id="410044at2759"/>
<dbReference type="Proteomes" id="UP000000304">
    <property type="component" value="Chromosome 2L"/>
</dbReference>
<keyword evidence="3" id="KW-1185">Reference proteome</keyword>
<sequence length="135" mass="14149">MECGNSLNNNSIGGNINGNGNGNGGVSEQRPLSGKVHAASPPPVVGNNNNNNNNNLIVRYNKLSSGSSSASSSPPHHQQHSPPPSMHHQSHPNHPLQPSSMSTNMATNGHQLYPAITATYWLPPPNPAPYLVPGN</sequence>
<evidence type="ECO:0000313" key="2">
    <source>
        <dbReference type="EMBL" id="EDX04799.1"/>
    </source>
</evidence>